<evidence type="ECO:0000313" key="3">
    <source>
        <dbReference type="Proteomes" id="UP000823902"/>
    </source>
</evidence>
<gene>
    <name evidence="2" type="ORF">H9697_01160</name>
</gene>
<reference evidence="2" key="2">
    <citation type="submission" date="2021-04" db="EMBL/GenBank/DDBJ databases">
        <authorList>
            <person name="Gilroy R."/>
        </authorList>
    </citation>
    <scope>NUCLEOTIDE SEQUENCE</scope>
    <source>
        <strain evidence="2">CHK196-7946</strain>
    </source>
</reference>
<accession>A0A9D2Q7W0</accession>
<organism evidence="2 3">
    <name type="scientific">Candidatus Mediterraneibacter faecavium</name>
    <dbReference type="NCBI Taxonomy" id="2838668"/>
    <lineage>
        <taxon>Bacteria</taxon>
        <taxon>Bacillati</taxon>
        <taxon>Bacillota</taxon>
        <taxon>Clostridia</taxon>
        <taxon>Lachnospirales</taxon>
        <taxon>Lachnospiraceae</taxon>
        <taxon>Mediterraneibacter</taxon>
    </lineage>
</organism>
<feature type="transmembrane region" description="Helical" evidence="1">
    <location>
        <begin position="216"/>
        <end position="232"/>
    </location>
</feature>
<dbReference type="Proteomes" id="UP000823902">
    <property type="component" value="Unassembled WGS sequence"/>
</dbReference>
<reference evidence="2" key="1">
    <citation type="journal article" date="2021" name="PeerJ">
        <title>Extensive microbial diversity within the chicken gut microbiome revealed by metagenomics and culture.</title>
        <authorList>
            <person name="Gilroy R."/>
            <person name="Ravi A."/>
            <person name="Getino M."/>
            <person name="Pursley I."/>
            <person name="Horton D.L."/>
            <person name="Alikhan N.F."/>
            <person name="Baker D."/>
            <person name="Gharbi K."/>
            <person name="Hall N."/>
            <person name="Watson M."/>
            <person name="Adriaenssens E.M."/>
            <person name="Foster-Nyarko E."/>
            <person name="Jarju S."/>
            <person name="Secka A."/>
            <person name="Antonio M."/>
            <person name="Oren A."/>
            <person name="Chaudhuri R.R."/>
            <person name="La Ragione R."/>
            <person name="Hildebrand F."/>
            <person name="Pallen M.J."/>
        </authorList>
    </citation>
    <scope>NUCLEOTIDE SEQUENCE</scope>
    <source>
        <strain evidence="2">CHK196-7946</strain>
    </source>
</reference>
<dbReference type="AlphaFoldDB" id="A0A9D2Q7W0"/>
<protein>
    <submittedName>
        <fullName evidence="2">Uncharacterized protein</fullName>
    </submittedName>
</protein>
<comment type="caution">
    <text evidence="2">The sequence shown here is derived from an EMBL/GenBank/DDBJ whole genome shotgun (WGS) entry which is preliminary data.</text>
</comment>
<feature type="transmembrane region" description="Helical" evidence="1">
    <location>
        <begin position="125"/>
        <end position="150"/>
    </location>
</feature>
<keyword evidence="1" id="KW-0472">Membrane</keyword>
<dbReference type="EMBL" id="DWVY01000004">
    <property type="protein sequence ID" value="HJC73553.1"/>
    <property type="molecule type" value="Genomic_DNA"/>
</dbReference>
<sequence length="255" mass="28438">MDRKLKKCLTAFTVPPYDAAKRKETLLLAEQIKGQRPETKMSGIRFFFDQLRFIRKKTWLSKIAATVFLLTVVIDPDAGPDSSLLLLGSVCMPILCLINARELWSLCQPGLLELQMTVRNPLRQVLLIRLTAFGAADLVILFLSAAVFRLSDQAEIWQVLLYGTVPYFAMCAGCMAILKKWEQENGLFFCGVWGVLLGGAFLCIENTGGEIYSMQNVWIWAAAEVITITGMMRQIMDLMKKSGGNVDEINTGTAV</sequence>
<evidence type="ECO:0000256" key="1">
    <source>
        <dbReference type="SAM" id="Phobius"/>
    </source>
</evidence>
<name>A0A9D2Q7W0_9FIRM</name>
<proteinExistence type="predicted"/>
<keyword evidence="1" id="KW-1133">Transmembrane helix</keyword>
<feature type="transmembrane region" description="Helical" evidence="1">
    <location>
        <begin position="185"/>
        <end position="204"/>
    </location>
</feature>
<evidence type="ECO:0000313" key="2">
    <source>
        <dbReference type="EMBL" id="HJC73553.1"/>
    </source>
</evidence>
<feature type="transmembrane region" description="Helical" evidence="1">
    <location>
        <begin position="156"/>
        <end position="178"/>
    </location>
</feature>
<keyword evidence="1" id="KW-0812">Transmembrane</keyword>